<protein>
    <submittedName>
        <fullName evidence="1">Uncharacterized protein</fullName>
    </submittedName>
</protein>
<dbReference type="EMBL" id="BPLR01014138">
    <property type="protein sequence ID" value="GIY66657.1"/>
    <property type="molecule type" value="Genomic_DNA"/>
</dbReference>
<evidence type="ECO:0000313" key="1">
    <source>
        <dbReference type="EMBL" id="GIY66657.1"/>
    </source>
</evidence>
<dbReference type="Proteomes" id="UP001054945">
    <property type="component" value="Unassembled WGS sequence"/>
</dbReference>
<gene>
    <name evidence="1" type="ORF">CEXT_430601</name>
</gene>
<dbReference type="AlphaFoldDB" id="A0AAV4V959"/>
<accession>A0AAV4V959</accession>
<proteinExistence type="predicted"/>
<evidence type="ECO:0000313" key="2">
    <source>
        <dbReference type="Proteomes" id="UP001054945"/>
    </source>
</evidence>
<comment type="caution">
    <text evidence="1">The sequence shown here is derived from an EMBL/GenBank/DDBJ whole genome shotgun (WGS) entry which is preliminary data.</text>
</comment>
<name>A0AAV4V959_CAEEX</name>
<keyword evidence="2" id="KW-1185">Reference proteome</keyword>
<sequence>MSVDHKTCSAFIAHKDGGGDFSCKRPTKGRSHRLLSGAEMRLTLQSTTSWKITSLMLKLSRIRGQYFRPFPPTSVRISGRLRIRSKGVAVAAPTISSREPSGRGVILILNYPTAQFSRDFGRASRETSAGRYINPELPYCPVLESLQAGHYINLNYPTFQFSRAFEQGIILILNYPTVQFSRAFRAGRYINPELPYCPVRESLRQCVILILNYPTAQFSRTFRQSIILILNYPTAQFSRAFTQGIILI</sequence>
<reference evidence="1 2" key="1">
    <citation type="submission" date="2021-06" db="EMBL/GenBank/DDBJ databases">
        <title>Caerostris extrusa draft genome.</title>
        <authorList>
            <person name="Kono N."/>
            <person name="Arakawa K."/>
        </authorList>
    </citation>
    <scope>NUCLEOTIDE SEQUENCE [LARGE SCALE GENOMIC DNA]</scope>
</reference>
<organism evidence="1 2">
    <name type="scientific">Caerostris extrusa</name>
    <name type="common">Bark spider</name>
    <name type="synonym">Caerostris bankana</name>
    <dbReference type="NCBI Taxonomy" id="172846"/>
    <lineage>
        <taxon>Eukaryota</taxon>
        <taxon>Metazoa</taxon>
        <taxon>Ecdysozoa</taxon>
        <taxon>Arthropoda</taxon>
        <taxon>Chelicerata</taxon>
        <taxon>Arachnida</taxon>
        <taxon>Araneae</taxon>
        <taxon>Araneomorphae</taxon>
        <taxon>Entelegynae</taxon>
        <taxon>Araneoidea</taxon>
        <taxon>Araneidae</taxon>
        <taxon>Caerostris</taxon>
    </lineage>
</organism>